<dbReference type="SMART" id="SM00448">
    <property type="entry name" value="REC"/>
    <property type="match status" value="1"/>
</dbReference>
<keyword evidence="4" id="KW-1185">Reference proteome</keyword>
<dbReference type="GO" id="GO:0000160">
    <property type="term" value="P:phosphorelay signal transduction system"/>
    <property type="evidence" value="ECO:0007669"/>
    <property type="project" value="InterPro"/>
</dbReference>
<evidence type="ECO:0000313" key="4">
    <source>
        <dbReference type="Proteomes" id="UP000317078"/>
    </source>
</evidence>
<sequence>MTNGAPPPILAGRRVLVVEDQYLLADDMRLLIERLGGEVLGPFSTVPGALAALGRERPDLALLDVNLDGEEVYTVAEALQAAGIPFVFTTGYDPGSLDPRFGAAPHLEKPIATPALLAALGKLGLG</sequence>
<dbReference type="Gene3D" id="3.40.50.2300">
    <property type="match status" value="1"/>
</dbReference>
<dbReference type="InterPro" id="IPR001789">
    <property type="entry name" value="Sig_transdc_resp-reg_receiver"/>
</dbReference>
<dbReference type="EMBL" id="RCZP01000002">
    <property type="protein sequence ID" value="TPG60459.1"/>
    <property type="molecule type" value="Genomic_DNA"/>
</dbReference>
<protein>
    <submittedName>
        <fullName evidence="3">Response regulator</fullName>
    </submittedName>
</protein>
<feature type="domain" description="Response regulatory" evidence="2">
    <location>
        <begin position="14"/>
        <end position="124"/>
    </location>
</feature>
<dbReference type="OrthoDB" id="582170at2"/>
<gene>
    <name evidence="3" type="ORF">EAH89_03570</name>
</gene>
<name>A0A502GEA7_9PROT</name>
<dbReference type="Pfam" id="PF00072">
    <property type="entry name" value="Response_reg"/>
    <property type="match status" value="1"/>
</dbReference>
<organism evidence="3 4">
    <name type="scientific">Muricoccus nepalensis</name>
    <dbReference type="NCBI Taxonomy" id="1854500"/>
    <lineage>
        <taxon>Bacteria</taxon>
        <taxon>Pseudomonadati</taxon>
        <taxon>Pseudomonadota</taxon>
        <taxon>Alphaproteobacteria</taxon>
        <taxon>Acetobacterales</taxon>
        <taxon>Roseomonadaceae</taxon>
        <taxon>Muricoccus</taxon>
    </lineage>
</organism>
<feature type="modified residue" description="4-aspartylphosphate" evidence="1">
    <location>
        <position position="64"/>
    </location>
</feature>
<dbReference type="PROSITE" id="PS50110">
    <property type="entry name" value="RESPONSE_REGULATORY"/>
    <property type="match status" value="1"/>
</dbReference>
<evidence type="ECO:0000313" key="3">
    <source>
        <dbReference type="EMBL" id="TPG60459.1"/>
    </source>
</evidence>
<reference evidence="3 4" key="1">
    <citation type="journal article" date="2019" name="Environ. Microbiol.">
        <title>Species interactions and distinct microbial communities in high Arctic permafrost affected cryosols are associated with the CH4 and CO2 gas fluxes.</title>
        <authorList>
            <person name="Altshuler I."/>
            <person name="Hamel J."/>
            <person name="Turney S."/>
            <person name="Magnuson E."/>
            <person name="Levesque R."/>
            <person name="Greer C."/>
            <person name="Whyte L.G."/>
        </authorList>
    </citation>
    <scope>NUCLEOTIDE SEQUENCE [LARGE SCALE GENOMIC DNA]</scope>
    <source>
        <strain evidence="3 4">S9.3B</strain>
    </source>
</reference>
<dbReference type="RefSeq" id="WP_140881387.1">
    <property type="nucleotide sequence ID" value="NZ_RCZP01000002.1"/>
</dbReference>
<proteinExistence type="predicted"/>
<dbReference type="InterPro" id="IPR011006">
    <property type="entry name" value="CheY-like_superfamily"/>
</dbReference>
<evidence type="ECO:0000256" key="1">
    <source>
        <dbReference type="PROSITE-ProRule" id="PRU00169"/>
    </source>
</evidence>
<dbReference type="SUPFAM" id="SSF52172">
    <property type="entry name" value="CheY-like"/>
    <property type="match status" value="1"/>
</dbReference>
<keyword evidence="1" id="KW-0597">Phosphoprotein</keyword>
<accession>A0A502GEA7</accession>
<comment type="caution">
    <text evidence="3">The sequence shown here is derived from an EMBL/GenBank/DDBJ whole genome shotgun (WGS) entry which is preliminary data.</text>
</comment>
<evidence type="ECO:0000259" key="2">
    <source>
        <dbReference type="PROSITE" id="PS50110"/>
    </source>
</evidence>
<dbReference type="AlphaFoldDB" id="A0A502GEA7"/>
<dbReference type="Proteomes" id="UP000317078">
    <property type="component" value="Unassembled WGS sequence"/>
</dbReference>